<evidence type="ECO:0000313" key="2">
    <source>
        <dbReference type="Proteomes" id="UP001189429"/>
    </source>
</evidence>
<dbReference type="EMBL" id="CAUYUJ010004247">
    <property type="protein sequence ID" value="CAK0808753.1"/>
    <property type="molecule type" value="Genomic_DNA"/>
</dbReference>
<proteinExistence type="predicted"/>
<keyword evidence="2" id="KW-1185">Reference proteome</keyword>
<organism evidence="1 2">
    <name type="scientific">Prorocentrum cordatum</name>
    <dbReference type="NCBI Taxonomy" id="2364126"/>
    <lineage>
        <taxon>Eukaryota</taxon>
        <taxon>Sar</taxon>
        <taxon>Alveolata</taxon>
        <taxon>Dinophyceae</taxon>
        <taxon>Prorocentrales</taxon>
        <taxon>Prorocentraceae</taxon>
        <taxon>Prorocentrum</taxon>
    </lineage>
</organism>
<reference evidence="1" key="1">
    <citation type="submission" date="2023-10" db="EMBL/GenBank/DDBJ databases">
        <authorList>
            <person name="Chen Y."/>
            <person name="Shah S."/>
            <person name="Dougan E. K."/>
            <person name="Thang M."/>
            <person name="Chan C."/>
        </authorList>
    </citation>
    <scope>NUCLEOTIDE SEQUENCE [LARGE SCALE GENOMIC DNA]</scope>
</reference>
<protein>
    <submittedName>
        <fullName evidence="1">Uncharacterized protein</fullName>
    </submittedName>
</protein>
<dbReference type="Proteomes" id="UP001189429">
    <property type="component" value="Unassembled WGS sequence"/>
</dbReference>
<evidence type="ECO:0000313" key="1">
    <source>
        <dbReference type="EMBL" id="CAK0808753.1"/>
    </source>
</evidence>
<name>A0ABN9QRB3_9DINO</name>
<comment type="caution">
    <text evidence="1">The sequence shown here is derived from an EMBL/GenBank/DDBJ whole genome shotgun (WGS) entry which is preliminary data.</text>
</comment>
<accession>A0ABN9QRB3</accession>
<sequence length="104" mass="11250">MDRFSRPLLFLPLPSEHRTPWESRVALFLHVLAPWADGVLGSACIYWSLMVVSAGSGAAGFDEHGETDPSITLACGPWKALSGTPRCWSGRPSLNKVLMSQPVG</sequence>
<gene>
    <name evidence="1" type="ORF">PCOR1329_LOCUS14250</name>
</gene>